<dbReference type="CDD" id="cd01026">
    <property type="entry name" value="TOPRIM_OLD"/>
    <property type="match status" value="1"/>
</dbReference>
<keyword evidence="3" id="KW-1185">Reference proteome</keyword>
<dbReference type="InterPro" id="IPR051396">
    <property type="entry name" value="Bact_Antivir_Def_Nuclease"/>
</dbReference>
<comment type="caution">
    <text evidence="2">The sequence shown here is derived from an EMBL/GenBank/DDBJ whole genome shotgun (WGS) entry which is preliminary data.</text>
</comment>
<dbReference type="PANTHER" id="PTHR43581">
    <property type="entry name" value="ATP/GTP PHOSPHATASE"/>
    <property type="match status" value="1"/>
</dbReference>
<dbReference type="SUPFAM" id="SSF52540">
    <property type="entry name" value="P-loop containing nucleoside triphosphate hydrolases"/>
    <property type="match status" value="1"/>
</dbReference>
<dbReference type="InterPro" id="IPR034139">
    <property type="entry name" value="TOPRIM_OLD"/>
</dbReference>
<keyword evidence="2" id="KW-0378">Hydrolase</keyword>
<evidence type="ECO:0000259" key="1">
    <source>
        <dbReference type="SMART" id="SM00382"/>
    </source>
</evidence>
<protein>
    <submittedName>
        <fullName evidence="2">ATP-dependent endonuclease of OLD family</fullName>
    </submittedName>
</protein>
<dbReference type="InterPro" id="IPR003593">
    <property type="entry name" value="AAA+_ATPase"/>
</dbReference>
<dbReference type="EMBL" id="JAGGLD010000007">
    <property type="protein sequence ID" value="MBP2002307.1"/>
    <property type="molecule type" value="Genomic_DNA"/>
</dbReference>
<feature type="domain" description="AAA+ ATPase" evidence="1">
    <location>
        <begin position="21"/>
        <end position="341"/>
    </location>
</feature>
<keyword evidence="2" id="KW-0255">Endonuclease</keyword>
<dbReference type="SMART" id="SM00382">
    <property type="entry name" value="AAA"/>
    <property type="match status" value="1"/>
</dbReference>
<keyword evidence="2" id="KW-0540">Nuclease</keyword>
<proteinExistence type="predicted"/>
<evidence type="ECO:0000313" key="2">
    <source>
        <dbReference type="EMBL" id="MBP2002307.1"/>
    </source>
</evidence>
<sequence length="573" mass="65401">MSFSVTNYKVFKDTFTIDFSNDSIVILTGRNNTGKSTILESINCFFQREAKAKTIPNDCFSDRDKEIVLKAEFGSDNDKIIIVKKYKVESAPAFYDETGVEIKARHELKEKLDKILSNQPFYITPSMLPDDINALIQNIYSEILKGDLQKLERFEGDTEKERELYLLAQEYSRLRESYPQFLRKIKINTDKILQNVSSDVSQNLQMLFSNEHLSLNVTGGESVGFSASDILKSTSSSVHIDSSKQTGMPLSNQGTGLQRMSLIYLIQNMIEKKLMGEDENKLLLIDEPEAFLHPEAVRALSRSLYKIGRKMPLMISTHSPILIDLSEKHTSIQVFRIGEKEAIELFKSVSEQFGKNDIKNMKVLNYVDSYVNEFFFANKVVIVEGDTEYIAFKHFAKQKNYNVHIIRARGKATIATLMKVLNQFNSHYVVLHDVDNHDKHSSTTLKAQLTNCKNIFALKANENIRVFCSISNFENAIGIGDVSNDKKTKVIYELLRENDGEDSVSDEYTEAYRKVENLFEKIINREEKAALDVGFLQISQVEEYDELFSELISKKSAAEEVEKRKKDEGALVS</sequence>
<gene>
    <name evidence="2" type="ORF">J2Z69_003379</name>
</gene>
<dbReference type="InterPro" id="IPR027417">
    <property type="entry name" value="P-loop_NTPase"/>
</dbReference>
<organism evidence="2 3">
    <name type="scientific">Paenibacillus shirakamiensis</name>
    <dbReference type="NCBI Taxonomy" id="1265935"/>
    <lineage>
        <taxon>Bacteria</taxon>
        <taxon>Bacillati</taxon>
        <taxon>Bacillota</taxon>
        <taxon>Bacilli</taxon>
        <taxon>Bacillales</taxon>
        <taxon>Paenibacillaceae</taxon>
        <taxon>Paenibacillus</taxon>
    </lineage>
</organism>
<dbReference type="Pfam" id="PF13304">
    <property type="entry name" value="AAA_21"/>
    <property type="match status" value="1"/>
</dbReference>
<name>A0ABS4JKS7_9BACL</name>
<dbReference type="InterPro" id="IPR003959">
    <property type="entry name" value="ATPase_AAA_core"/>
</dbReference>
<accession>A0ABS4JKS7</accession>
<evidence type="ECO:0000313" key="3">
    <source>
        <dbReference type="Proteomes" id="UP001519288"/>
    </source>
</evidence>
<dbReference type="Proteomes" id="UP001519288">
    <property type="component" value="Unassembled WGS sequence"/>
</dbReference>
<dbReference type="Pfam" id="PF20469">
    <property type="entry name" value="OLD-like_TOPRIM"/>
    <property type="match status" value="1"/>
</dbReference>
<reference evidence="2 3" key="1">
    <citation type="submission" date="2021-03" db="EMBL/GenBank/DDBJ databases">
        <title>Genomic Encyclopedia of Type Strains, Phase IV (KMG-IV): sequencing the most valuable type-strain genomes for metagenomic binning, comparative biology and taxonomic classification.</title>
        <authorList>
            <person name="Goeker M."/>
        </authorList>
    </citation>
    <scope>NUCLEOTIDE SEQUENCE [LARGE SCALE GENOMIC DNA]</scope>
    <source>
        <strain evidence="2 3">DSM 26806</strain>
    </source>
</reference>
<dbReference type="Gene3D" id="3.40.50.300">
    <property type="entry name" value="P-loop containing nucleotide triphosphate hydrolases"/>
    <property type="match status" value="1"/>
</dbReference>
<dbReference type="GO" id="GO:0004519">
    <property type="term" value="F:endonuclease activity"/>
    <property type="evidence" value="ECO:0007669"/>
    <property type="project" value="UniProtKB-KW"/>
</dbReference>
<dbReference type="PANTHER" id="PTHR43581:SF4">
    <property type="entry name" value="ATP_GTP PHOSPHATASE"/>
    <property type="match status" value="1"/>
</dbReference>